<keyword evidence="1" id="KW-1133">Transmembrane helix</keyword>
<accession>A0ABT3HA89</accession>
<evidence type="ECO:0000313" key="2">
    <source>
        <dbReference type="EMBL" id="MCW2307322.1"/>
    </source>
</evidence>
<gene>
    <name evidence="2" type="ORF">M2319_001653</name>
</gene>
<dbReference type="PIRSF" id="PIRSF016789">
    <property type="entry name" value="DUF454"/>
    <property type="match status" value="1"/>
</dbReference>
<name>A0ABT3HA89_9HYPH</name>
<keyword evidence="1" id="KW-0472">Membrane</keyword>
<protein>
    <submittedName>
        <fullName evidence="2">Uncharacterized membrane protein YbaN (DUF454 family)</fullName>
    </submittedName>
</protein>
<keyword evidence="1" id="KW-0812">Transmembrane</keyword>
<dbReference type="Proteomes" id="UP001209755">
    <property type="component" value="Unassembled WGS sequence"/>
</dbReference>
<dbReference type="InterPro" id="IPR007401">
    <property type="entry name" value="DUF454"/>
</dbReference>
<keyword evidence="3" id="KW-1185">Reference proteome</keyword>
<dbReference type="Pfam" id="PF04304">
    <property type="entry name" value="DUF454"/>
    <property type="match status" value="1"/>
</dbReference>
<dbReference type="PANTHER" id="PTHR35813:SF1">
    <property type="entry name" value="INNER MEMBRANE PROTEIN YBAN"/>
    <property type="match status" value="1"/>
</dbReference>
<comment type="caution">
    <text evidence="2">The sequence shown here is derived from an EMBL/GenBank/DDBJ whole genome shotgun (WGS) entry which is preliminary data.</text>
</comment>
<evidence type="ECO:0000256" key="1">
    <source>
        <dbReference type="SAM" id="Phobius"/>
    </source>
</evidence>
<organism evidence="2 3">
    <name type="scientific">Rhodobium gokarnense</name>
    <dbReference type="NCBI Taxonomy" id="364296"/>
    <lineage>
        <taxon>Bacteria</taxon>
        <taxon>Pseudomonadati</taxon>
        <taxon>Pseudomonadota</taxon>
        <taxon>Alphaproteobacteria</taxon>
        <taxon>Hyphomicrobiales</taxon>
        <taxon>Rhodobiaceae</taxon>
        <taxon>Rhodobium</taxon>
    </lineage>
</organism>
<dbReference type="RefSeq" id="WP_264600979.1">
    <property type="nucleotide sequence ID" value="NZ_JAOQNS010000004.1"/>
</dbReference>
<reference evidence="3" key="1">
    <citation type="submission" date="2023-07" db="EMBL/GenBank/DDBJ databases">
        <title>Genome sequencing of Purple Non-Sulfur Bacteria from various extreme environments.</title>
        <authorList>
            <person name="Mayer M."/>
        </authorList>
    </citation>
    <scope>NUCLEOTIDE SEQUENCE [LARGE SCALE GENOMIC DNA]</scope>
    <source>
        <strain evidence="3">DSM 17935</strain>
    </source>
</reference>
<proteinExistence type="predicted"/>
<dbReference type="EMBL" id="JAOQNS010000004">
    <property type="protein sequence ID" value="MCW2307322.1"/>
    <property type="molecule type" value="Genomic_DNA"/>
</dbReference>
<sequence length="127" mass="13564">MRLIWMALGFLSLALGAAGAVLPLLPTTPFLLLAAFSFARSSERFHDWLVNHRYFGPPIRDWRESGAISPRAKILGTTAMAGAVALSAAIGVPPMLLAVQAAVMIPVCLFIWTRPSPQRVPAGVAAE</sequence>
<feature type="transmembrane region" description="Helical" evidence="1">
    <location>
        <begin position="79"/>
        <end position="112"/>
    </location>
</feature>
<dbReference type="PANTHER" id="PTHR35813">
    <property type="entry name" value="INNER MEMBRANE PROTEIN YBAN"/>
    <property type="match status" value="1"/>
</dbReference>
<evidence type="ECO:0000313" key="3">
    <source>
        <dbReference type="Proteomes" id="UP001209755"/>
    </source>
</evidence>